<protein>
    <submittedName>
        <fullName evidence="1">Uncharacterized protein</fullName>
    </submittedName>
</protein>
<reference evidence="1 2" key="1">
    <citation type="journal article" date="2015" name="Nature">
        <title>rRNA introns, odd ribosomes, and small enigmatic genomes across a large radiation of phyla.</title>
        <authorList>
            <person name="Brown C.T."/>
            <person name="Hug L.A."/>
            <person name="Thomas B.C."/>
            <person name="Sharon I."/>
            <person name="Castelle C.J."/>
            <person name="Singh A."/>
            <person name="Wilkins M.J."/>
            <person name="Williams K.H."/>
            <person name="Banfield J.F."/>
        </authorList>
    </citation>
    <scope>NUCLEOTIDE SEQUENCE [LARGE SCALE GENOMIC DNA]</scope>
</reference>
<name>A0A0G1Q5Z9_9BACT</name>
<dbReference type="EMBL" id="LCMS01000016">
    <property type="protein sequence ID" value="KKU40486.1"/>
    <property type="molecule type" value="Genomic_DNA"/>
</dbReference>
<dbReference type="AlphaFoldDB" id="A0A0G1Q5Z9"/>
<evidence type="ECO:0000313" key="1">
    <source>
        <dbReference type="EMBL" id="KKU40486.1"/>
    </source>
</evidence>
<dbReference type="STRING" id="1618994.UX57_C0016G0019"/>
<dbReference type="Proteomes" id="UP000034795">
    <property type="component" value="Unassembled WGS sequence"/>
</dbReference>
<sequence length="49" mass="5812">MTLFFLVLKVLSMLRYSHHINPTKDHLSEMFSDINQLSEIVKNLSLFIF</sequence>
<evidence type="ECO:0000313" key="2">
    <source>
        <dbReference type="Proteomes" id="UP000034795"/>
    </source>
</evidence>
<organism evidence="1 2">
    <name type="scientific">Candidatus Uhrbacteria bacterium GW2011_GWE2_46_68</name>
    <dbReference type="NCBI Taxonomy" id="1618994"/>
    <lineage>
        <taxon>Bacteria</taxon>
        <taxon>Candidatus Uhriibacteriota</taxon>
    </lineage>
</organism>
<comment type="caution">
    <text evidence="1">The sequence shown here is derived from an EMBL/GenBank/DDBJ whole genome shotgun (WGS) entry which is preliminary data.</text>
</comment>
<gene>
    <name evidence="1" type="ORF">UX57_C0016G0019</name>
</gene>
<proteinExistence type="predicted"/>
<accession>A0A0G1Q5Z9</accession>